<protein>
    <submittedName>
        <fullName evidence="1">Uncharacterized protein</fullName>
    </submittedName>
</protein>
<reference evidence="1 2" key="1">
    <citation type="submission" date="2016-03" db="EMBL/GenBank/DDBJ databases">
        <title>Cyphomyrmex costatus WGS genome.</title>
        <authorList>
            <person name="Nygaard S."/>
            <person name="Hu H."/>
            <person name="Boomsma J."/>
            <person name="Zhang G."/>
        </authorList>
    </citation>
    <scope>NUCLEOTIDE SEQUENCE [LARGE SCALE GENOMIC DNA]</scope>
    <source>
        <strain evidence="1">MS0001</strain>
        <tissue evidence="1">Whole body</tissue>
    </source>
</reference>
<evidence type="ECO:0000313" key="2">
    <source>
        <dbReference type="Proteomes" id="UP000078542"/>
    </source>
</evidence>
<dbReference type="EMBL" id="KQ976940">
    <property type="protein sequence ID" value="KYN06963.1"/>
    <property type="molecule type" value="Genomic_DNA"/>
</dbReference>
<evidence type="ECO:0000313" key="1">
    <source>
        <dbReference type="EMBL" id="KYN06963.1"/>
    </source>
</evidence>
<gene>
    <name evidence="1" type="ORF">ALC62_02086</name>
</gene>
<sequence length="193" mass="21978">QKRDAMKGKLAGLVGNAWNVRVRVHARYFACACVRITRKSERRATEAILITRVPRESHVMNLKSEGCTRLARSHTRSQSCRDLDRPDEECQHNDMRYALHVFLIPQLGSHVNHPKAIVNKQTVVKLVSWSFPAFLLSFLAKKERDDRLELLEPRENVARFSNGGGCKPCISSFPFNKGMRNDLGEAGRPKKVQ</sequence>
<organism evidence="1 2">
    <name type="scientific">Cyphomyrmex costatus</name>
    <dbReference type="NCBI Taxonomy" id="456900"/>
    <lineage>
        <taxon>Eukaryota</taxon>
        <taxon>Metazoa</taxon>
        <taxon>Ecdysozoa</taxon>
        <taxon>Arthropoda</taxon>
        <taxon>Hexapoda</taxon>
        <taxon>Insecta</taxon>
        <taxon>Pterygota</taxon>
        <taxon>Neoptera</taxon>
        <taxon>Endopterygota</taxon>
        <taxon>Hymenoptera</taxon>
        <taxon>Apocrita</taxon>
        <taxon>Aculeata</taxon>
        <taxon>Formicoidea</taxon>
        <taxon>Formicidae</taxon>
        <taxon>Myrmicinae</taxon>
        <taxon>Cyphomyrmex</taxon>
    </lineage>
</organism>
<keyword evidence="2" id="KW-1185">Reference proteome</keyword>
<dbReference type="AlphaFoldDB" id="A0A151INB8"/>
<name>A0A151INB8_9HYME</name>
<dbReference type="Proteomes" id="UP000078542">
    <property type="component" value="Unassembled WGS sequence"/>
</dbReference>
<accession>A0A151INB8</accession>
<proteinExistence type="predicted"/>
<feature type="non-terminal residue" evidence="1">
    <location>
        <position position="1"/>
    </location>
</feature>